<keyword evidence="7" id="KW-1185">Reference proteome</keyword>
<dbReference type="InterPro" id="IPR050389">
    <property type="entry name" value="LysR-type_TF"/>
</dbReference>
<evidence type="ECO:0000256" key="4">
    <source>
        <dbReference type="ARBA" id="ARBA00023163"/>
    </source>
</evidence>
<dbReference type="PANTHER" id="PTHR30118">
    <property type="entry name" value="HTH-TYPE TRANSCRIPTIONAL REGULATOR LEUO-RELATED"/>
    <property type="match status" value="1"/>
</dbReference>
<dbReference type="SUPFAM" id="SSF46785">
    <property type="entry name" value="Winged helix' DNA-binding domain"/>
    <property type="match status" value="1"/>
</dbReference>
<evidence type="ECO:0000313" key="6">
    <source>
        <dbReference type="EMBL" id="GIU44730.1"/>
    </source>
</evidence>
<dbReference type="Proteomes" id="UP000761574">
    <property type="component" value="Unassembled WGS sequence"/>
</dbReference>
<keyword evidence="4" id="KW-0804">Transcription</keyword>
<keyword evidence="3" id="KW-0238">DNA-binding</keyword>
<dbReference type="Gene3D" id="1.10.10.10">
    <property type="entry name" value="Winged helix-like DNA-binding domain superfamily/Winged helix DNA-binding domain"/>
    <property type="match status" value="1"/>
</dbReference>
<sequence>MYKKISRLDYFTLQVFVGLVELRNGIAVAEKLLTTQSKVSRSLMCLREVLENELFIRQQYGFEPNHIALRLYPMVQTILEQYDKIIAITIGKTLEPFQLTIATYEQWSLMVMNNLKHTCHCIEGGVNINVMPWSENISQRLCQGKVDCTISTEPIHHPMVNNIKLGDIDHFFMVARSGHPILSSTQPLVDLFDYNITLVNTNLHEQQLHGIEQYAQAHNIDLNIVLRSPSLRMLVDHTSRSDDICLLSSVMSLPYFEHRSDVGFIDVSEQWLATSGLPCDSYYLHCHQGVIEPLANCLKTMLTDKLHDMQARYHGKTPSLNYTKLKPVCGEGCGCNSDSRDATGGSNGKPL</sequence>
<keyword evidence="2" id="KW-0805">Transcription regulation</keyword>
<evidence type="ECO:0000256" key="1">
    <source>
        <dbReference type="ARBA" id="ARBA00009437"/>
    </source>
</evidence>
<dbReference type="InterPro" id="IPR036388">
    <property type="entry name" value="WH-like_DNA-bd_sf"/>
</dbReference>
<protein>
    <recommendedName>
        <fullName evidence="5">HTH lysR-type domain-containing protein</fullName>
    </recommendedName>
</protein>
<dbReference type="PANTHER" id="PTHR30118:SF15">
    <property type="entry name" value="TRANSCRIPTIONAL REGULATORY PROTEIN"/>
    <property type="match status" value="1"/>
</dbReference>
<dbReference type="InterPro" id="IPR036390">
    <property type="entry name" value="WH_DNA-bd_sf"/>
</dbReference>
<dbReference type="SUPFAM" id="SSF53850">
    <property type="entry name" value="Periplasmic binding protein-like II"/>
    <property type="match status" value="1"/>
</dbReference>
<comment type="similarity">
    <text evidence="1">Belongs to the LysR transcriptional regulatory family.</text>
</comment>
<reference evidence="6 7" key="1">
    <citation type="submission" date="2021-05" db="EMBL/GenBank/DDBJ databases">
        <title>Molecular characterization for Shewanella algae harboring chromosomal blaOXA-55-like strains isolated from clinical and environment sample.</title>
        <authorList>
            <person name="Ohama Y."/>
            <person name="Aoki K."/>
            <person name="Harada S."/>
            <person name="Moriya K."/>
            <person name="Ishii Y."/>
            <person name="Tateda K."/>
        </authorList>
    </citation>
    <scope>NUCLEOTIDE SEQUENCE [LARGE SCALE GENOMIC DNA]</scope>
    <source>
        <strain evidence="6 7">LMG 23746</strain>
    </source>
</reference>
<dbReference type="RefSeq" id="WP_119977326.1">
    <property type="nucleotide sequence ID" value="NZ_BPFB01000010.1"/>
</dbReference>
<evidence type="ECO:0000313" key="7">
    <source>
        <dbReference type="Proteomes" id="UP000761574"/>
    </source>
</evidence>
<evidence type="ECO:0000256" key="2">
    <source>
        <dbReference type="ARBA" id="ARBA00023015"/>
    </source>
</evidence>
<evidence type="ECO:0000259" key="5">
    <source>
        <dbReference type="PROSITE" id="PS50931"/>
    </source>
</evidence>
<dbReference type="Pfam" id="PF00126">
    <property type="entry name" value="HTH_1"/>
    <property type="match status" value="1"/>
</dbReference>
<gene>
    <name evidence="6" type="ORF">TUM4630_11110</name>
</gene>
<dbReference type="InterPro" id="IPR005119">
    <property type="entry name" value="LysR_subst-bd"/>
</dbReference>
<proteinExistence type="inferred from homology"/>
<evidence type="ECO:0000256" key="3">
    <source>
        <dbReference type="ARBA" id="ARBA00023125"/>
    </source>
</evidence>
<dbReference type="Gene3D" id="3.40.190.290">
    <property type="match status" value="1"/>
</dbReference>
<comment type="caution">
    <text evidence="6">The sequence shown here is derived from an EMBL/GenBank/DDBJ whole genome shotgun (WGS) entry which is preliminary data.</text>
</comment>
<dbReference type="InterPro" id="IPR000847">
    <property type="entry name" value="LysR_HTH_N"/>
</dbReference>
<dbReference type="EMBL" id="BPFB01000010">
    <property type="protein sequence ID" value="GIU44730.1"/>
    <property type="molecule type" value="Genomic_DNA"/>
</dbReference>
<dbReference type="Pfam" id="PF03466">
    <property type="entry name" value="LysR_substrate"/>
    <property type="match status" value="1"/>
</dbReference>
<organism evidence="6 7">
    <name type="scientific">Shewanella algidipiscicola</name>
    <dbReference type="NCBI Taxonomy" id="614070"/>
    <lineage>
        <taxon>Bacteria</taxon>
        <taxon>Pseudomonadati</taxon>
        <taxon>Pseudomonadota</taxon>
        <taxon>Gammaproteobacteria</taxon>
        <taxon>Alteromonadales</taxon>
        <taxon>Shewanellaceae</taxon>
        <taxon>Shewanella</taxon>
    </lineage>
</organism>
<name>A0ABQ4PB14_9GAMM</name>
<dbReference type="PROSITE" id="PS50931">
    <property type="entry name" value="HTH_LYSR"/>
    <property type="match status" value="1"/>
</dbReference>
<feature type="domain" description="HTH lysR-type" evidence="5">
    <location>
        <begin position="13"/>
        <end position="65"/>
    </location>
</feature>
<accession>A0ABQ4PB14</accession>